<organism evidence="9 10">
    <name type="scientific">Pisum sativum</name>
    <name type="common">Garden pea</name>
    <name type="synonym">Lathyrus oleraceus</name>
    <dbReference type="NCBI Taxonomy" id="3888"/>
    <lineage>
        <taxon>Eukaryota</taxon>
        <taxon>Viridiplantae</taxon>
        <taxon>Streptophyta</taxon>
        <taxon>Embryophyta</taxon>
        <taxon>Tracheophyta</taxon>
        <taxon>Spermatophyta</taxon>
        <taxon>Magnoliopsida</taxon>
        <taxon>eudicotyledons</taxon>
        <taxon>Gunneridae</taxon>
        <taxon>Pentapetalae</taxon>
        <taxon>rosids</taxon>
        <taxon>fabids</taxon>
        <taxon>Fabales</taxon>
        <taxon>Fabaceae</taxon>
        <taxon>Papilionoideae</taxon>
        <taxon>50 kb inversion clade</taxon>
        <taxon>NPAAA clade</taxon>
        <taxon>Hologalegina</taxon>
        <taxon>IRL clade</taxon>
        <taxon>Fabeae</taxon>
        <taxon>Lathyrus</taxon>
    </lineage>
</organism>
<evidence type="ECO:0000256" key="6">
    <source>
        <dbReference type="ARBA" id="ARBA00023163"/>
    </source>
</evidence>
<name>A0A9D4ZTW6_PEA</name>
<reference evidence="9 10" key="1">
    <citation type="journal article" date="2022" name="Nat. Genet.">
        <title>Improved pea reference genome and pan-genome highlight genomic features and evolutionary characteristics.</title>
        <authorList>
            <person name="Yang T."/>
            <person name="Liu R."/>
            <person name="Luo Y."/>
            <person name="Hu S."/>
            <person name="Wang D."/>
            <person name="Wang C."/>
            <person name="Pandey M.K."/>
            <person name="Ge S."/>
            <person name="Xu Q."/>
            <person name="Li N."/>
            <person name="Li G."/>
            <person name="Huang Y."/>
            <person name="Saxena R.K."/>
            <person name="Ji Y."/>
            <person name="Li M."/>
            <person name="Yan X."/>
            <person name="He Y."/>
            <person name="Liu Y."/>
            <person name="Wang X."/>
            <person name="Xiang C."/>
            <person name="Varshney R.K."/>
            <person name="Ding H."/>
            <person name="Gao S."/>
            <person name="Zong X."/>
        </authorList>
    </citation>
    <scope>NUCLEOTIDE SEQUENCE [LARGE SCALE GENOMIC DNA]</scope>
    <source>
        <strain evidence="9 10">cv. Zhongwan 6</strain>
    </source>
</reference>
<comment type="caution">
    <text evidence="9">The sequence shown here is derived from an EMBL/GenBank/DDBJ whole genome shotgun (WGS) entry which is preliminary data.</text>
</comment>
<sequence length="470" mass="54304">MDISISSWMIDEPVIQIEDEVDESSVPSSKRTKTSMAWEFFEKFFDDKGLPKAKCKNCDKIYMARDGGGTSNLIKHSLKCVGRGNGSSYPPLDQEKYREKISEVIVKHNYPFTFVEHEGIVDLLCFLHPDVKSISRNTAKSDVLKVYRKEKEKEKSYLQSIPGKICLSSDLWSAINTNQYMVLTAHFVNRNWELEKKVLSFIHCPPPHSGFNLAEKLISLLKEWGLGLIVEGTYFHVRCGTHILNLIVHDGLKVIDGSLDKIRLCVKYIRGSEARKLKFASCLEQLSNVTSKQVRQDLPIRWNSTYLMLETAIGQREAFTLLSDIDPYFDCLSNEEWDEVKTIADFLKPFYDITVFFSGSTYPTANLYFSGVWRIHMKIKEVACVDHSEFEKQNQLCCMARRMEKKFDKYWNSYSVVLSFAVILDPRYKLQFVEWCYVRLLGSEGVQVAKLILDKLKAFFQEYLKSSMLV</sequence>
<dbReference type="Pfam" id="PF14372">
    <property type="entry name" value="hAT-like_RNase-H"/>
    <property type="match status" value="1"/>
</dbReference>
<evidence type="ECO:0000256" key="1">
    <source>
        <dbReference type="ARBA" id="ARBA00022723"/>
    </source>
</evidence>
<dbReference type="EMBL" id="JAMSHJ010000007">
    <property type="protein sequence ID" value="KAI5383364.1"/>
    <property type="molecule type" value="Genomic_DNA"/>
</dbReference>
<dbReference type="GO" id="GO:0008270">
    <property type="term" value="F:zinc ion binding"/>
    <property type="evidence" value="ECO:0007669"/>
    <property type="project" value="UniProtKB-KW"/>
</dbReference>
<evidence type="ECO:0000256" key="5">
    <source>
        <dbReference type="ARBA" id="ARBA00023125"/>
    </source>
</evidence>
<keyword evidence="5" id="KW-0238">DNA-binding</keyword>
<dbReference type="InterPro" id="IPR052035">
    <property type="entry name" value="ZnF_BED_domain_contain"/>
</dbReference>
<dbReference type="PANTHER" id="PTHR46481:SF6">
    <property type="entry name" value="ZINC FINGER BED DOMAIN-CONTAINING PROTEIN RICESLEEPER 2-LIKE"/>
    <property type="match status" value="1"/>
</dbReference>
<protein>
    <recommendedName>
        <fullName evidence="8">BED-type domain-containing protein</fullName>
    </recommendedName>
</protein>
<dbReference type="AlphaFoldDB" id="A0A9D4ZTW6"/>
<dbReference type="SUPFAM" id="SSF57667">
    <property type="entry name" value="beta-beta-alpha zinc fingers"/>
    <property type="match status" value="1"/>
</dbReference>
<keyword evidence="6" id="KW-0804">Transcription</keyword>
<evidence type="ECO:0000313" key="10">
    <source>
        <dbReference type="Proteomes" id="UP001058974"/>
    </source>
</evidence>
<keyword evidence="2 7" id="KW-0863">Zinc-finger</keyword>
<gene>
    <name evidence="9" type="ORF">KIW84_070680</name>
</gene>
<proteinExistence type="predicted"/>
<evidence type="ECO:0000256" key="3">
    <source>
        <dbReference type="ARBA" id="ARBA00022833"/>
    </source>
</evidence>
<dbReference type="Proteomes" id="UP001058974">
    <property type="component" value="Chromosome 7"/>
</dbReference>
<dbReference type="SMART" id="SM00614">
    <property type="entry name" value="ZnF_BED"/>
    <property type="match status" value="1"/>
</dbReference>
<keyword evidence="4" id="KW-0805">Transcription regulation</keyword>
<dbReference type="InterPro" id="IPR025525">
    <property type="entry name" value="hAT-like_transposase_RNase-H"/>
</dbReference>
<dbReference type="InterPro" id="IPR036236">
    <property type="entry name" value="Znf_C2H2_sf"/>
</dbReference>
<dbReference type="Gramene" id="Psat07G0068000-T1">
    <property type="protein sequence ID" value="KAI5383364.1"/>
    <property type="gene ID" value="KIW84_070680"/>
</dbReference>
<feature type="domain" description="BED-type" evidence="8">
    <location>
        <begin position="32"/>
        <end position="76"/>
    </location>
</feature>
<dbReference type="PANTHER" id="PTHR46481">
    <property type="entry name" value="ZINC FINGER BED DOMAIN-CONTAINING PROTEIN 4"/>
    <property type="match status" value="1"/>
</dbReference>
<evidence type="ECO:0000256" key="4">
    <source>
        <dbReference type="ARBA" id="ARBA00023015"/>
    </source>
</evidence>
<keyword evidence="3" id="KW-0862">Zinc</keyword>
<dbReference type="GO" id="GO:0003677">
    <property type="term" value="F:DNA binding"/>
    <property type="evidence" value="ECO:0007669"/>
    <property type="project" value="UniProtKB-KW"/>
</dbReference>
<dbReference type="InterPro" id="IPR012337">
    <property type="entry name" value="RNaseH-like_sf"/>
</dbReference>
<evidence type="ECO:0000313" key="9">
    <source>
        <dbReference type="EMBL" id="KAI5383364.1"/>
    </source>
</evidence>
<evidence type="ECO:0000256" key="2">
    <source>
        <dbReference type="ARBA" id="ARBA00022771"/>
    </source>
</evidence>
<dbReference type="SUPFAM" id="SSF53098">
    <property type="entry name" value="Ribonuclease H-like"/>
    <property type="match status" value="1"/>
</dbReference>
<dbReference type="PROSITE" id="PS50808">
    <property type="entry name" value="ZF_BED"/>
    <property type="match status" value="1"/>
</dbReference>
<evidence type="ECO:0000259" key="8">
    <source>
        <dbReference type="PROSITE" id="PS50808"/>
    </source>
</evidence>
<keyword evidence="1" id="KW-0479">Metal-binding</keyword>
<keyword evidence="10" id="KW-1185">Reference proteome</keyword>
<dbReference type="InterPro" id="IPR003656">
    <property type="entry name" value="Znf_BED"/>
</dbReference>
<accession>A0A9D4ZTW6</accession>
<evidence type="ECO:0000256" key="7">
    <source>
        <dbReference type="PROSITE-ProRule" id="PRU00027"/>
    </source>
</evidence>